<dbReference type="AlphaFoldDB" id="A0A976XHQ9"/>
<dbReference type="Proteomes" id="UP000244811">
    <property type="component" value="Chromosome 3"/>
</dbReference>
<evidence type="ECO:0000313" key="3">
    <source>
        <dbReference type="Proteomes" id="UP000244811"/>
    </source>
</evidence>
<dbReference type="EMBL" id="CP056070">
    <property type="protein sequence ID" value="UVC49707.1"/>
    <property type="molecule type" value="Genomic_DNA"/>
</dbReference>
<proteinExistence type="predicted"/>
<feature type="chain" id="PRO_5037524729" evidence="1">
    <location>
        <begin position="20"/>
        <end position="52"/>
    </location>
</feature>
<keyword evidence="1" id="KW-0732">Signal</keyword>
<accession>A0A976XHQ9</accession>
<evidence type="ECO:0000256" key="1">
    <source>
        <dbReference type="SAM" id="SignalP"/>
    </source>
</evidence>
<protein>
    <submittedName>
        <fullName evidence="2">Uncharacterized protein</fullName>
    </submittedName>
</protein>
<organism evidence="2 3">
    <name type="scientific">Theileria orientalis</name>
    <dbReference type="NCBI Taxonomy" id="68886"/>
    <lineage>
        <taxon>Eukaryota</taxon>
        <taxon>Sar</taxon>
        <taxon>Alveolata</taxon>
        <taxon>Apicomplexa</taxon>
        <taxon>Aconoidasida</taxon>
        <taxon>Piroplasmida</taxon>
        <taxon>Theileriidae</taxon>
        <taxon>Theileria</taxon>
    </lineage>
</organism>
<name>A0A976XHQ9_THEOR</name>
<reference evidence="2" key="1">
    <citation type="submission" date="2022-07" db="EMBL/GenBank/DDBJ databases">
        <title>Evaluation of T. orientalis genome assembly methods using nanopore sequencing and analysis of variation between genomes.</title>
        <authorList>
            <person name="Yam J."/>
            <person name="Micallef M.L."/>
            <person name="Liu M."/>
            <person name="Djordjevic S.P."/>
            <person name="Bogema D.R."/>
            <person name="Jenkins C."/>
        </authorList>
    </citation>
    <scope>NUCLEOTIDE SEQUENCE</scope>
    <source>
        <strain evidence="2">Goon Nure</strain>
    </source>
</reference>
<feature type="signal peptide" evidence="1">
    <location>
        <begin position="1"/>
        <end position="19"/>
    </location>
</feature>
<evidence type="ECO:0000313" key="2">
    <source>
        <dbReference type="EMBL" id="UVC49707.1"/>
    </source>
</evidence>
<gene>
    <name evidence="2" type="ORF">MACK_003817</name>
</gene>
<sequence>MRKGLKTILFASFLSLCTMKAVIWQKKENQRKRHAAVLRDISRRSEKIAEAS</sequence>